<comment type="caution">
    <text evidence="2">The sequence shown here is derived from an EMBL/GenBank/DDBJ whole genome shotgun (WGS) entry which is preliminary data.</text>
</comment>
<keyword evidence="1" id="KW-1133">Transmembrane helix</keyword>
<keyword evidence="1" id="KW-0812">Transmembrane</keyword>
<name>A0A3M3K4E8_PSECA</name>
<feature type="transmembrane region" description="Helical" evidence="1">
    <location>
        <begin position="35"/>
        <end position="55"/>
    </location>
</feature>
<reference evidence="2 3" key="1">
    <citation type="submission" date="2018-08" db="EMBL/GenBank/DDBJ databases">
        <title>Recombination of ecologically and evolutionarily significant loci maintains genetic cohesion in the Pseudomonas syringae species complex.</title>
        <authorList>
            <person name="Dillon M."/>
            <person name="Thakur S."/>
            <person name="Almeida R.N.D."/>
            <person name="Weir B.S."/>
            <person name="Guttman D.S."/>
        </authorList>
    </citation>
    <scope>NUCLEOTIDE SEQUENCE [LARGE SCALE GENOMIC DNA]</scope>
    <source>
        <strain evidence="2 3">ICMP 2821</strain>
    </source>
</reference>
<accession>A0A3M3K4E8</accession>
<dbReference type="Proteomes" id="UP000281372">
    <property type="component" value="Unassembled WGS sequence"/>
</dbReference>
<sequence>MMTSQQLTIAVVLSFVTLMQLLSCWIAAFTRRPKLAVIGYCIVTGAAGACAMYPFMPSKDAAIISVFMGLVIAASCFHLTHKSMTP</sequence>
<gene>
    <name evidence="2" type="ORF">ALQ64_03146</name>
</gene>
<dbReference type="EMBL" id="RBOW01001017">
    <property type="protein sequence ID" value="RMN17121.1"/>
    <property type="molecule type" value="Genomic_DNA"/>
</dbReference>
<organism evidence="2 3">
    <name type="scientific">Pseudomonas cannabina</name>
    <dbReference type="NCBI Taxonomy" id="86840"/>
    <lineage>
        <taxon>Bacteria</taxon>
        <taxon>Pseudomonadati</taxon>
        <taxon>Pseudomonadota</taxon>
        <taxon>Gammaproteobacteria</taxon>
        <taxon>Pseudomonadales</taxon>
        <taxon>Pseudomonadaceae</taxon>
        <taxon>Pseudomonas</taxon>
    </lineage>
</organism>
<proteinExistence type="predicted"/>
<feature type="transmembrane region" description="Helical" evidence="1">
    <location>
        <begin position="6"/>
        <end position="28"/>
    </location>
</feature>
<protein>
    <submittedName>
        <fullName evidence="2">Uncharacterized protein</fullName>
    </submittedName>
</protein>
<keyword evidence="1" id="KW-0472">Membrane</keyword>
<evidence type="ECO:0000313" key="2">
    <source>
        <dbReference type="EMBL" id="RMN17121.1"/>
    </source>
</evidence>
<evidence type="ECO:0000313" key="3">
    <source>
        <dbReference type="Proteomes" id="UP000281372"/>
    </source>
</evidence>
<feature type="transmembrane region" description="Helical" evidence="1">
    <location>
        <begin position="61"/>
        <end position="80"/>
    </location>
</feature>
<dbReference type="AlphaFoldDB" id="A0A3M3K4E8"/>
<evidence type="ECO:0000256" key="1">
    <source>
        <dbReference type="SAM" id="Phobius"/>
    </source>
</evidence>